<dbReference type="STRING" id="745368.SAMN02745178_00032"/>
<keyword evidence="1" id="KW-1133">Transmembrane helix</keyword>
<keyword evidence="1" id="KW-0472">Membrane</keyword>
<feature type="transmembrane region" description="Helical" evidence="1">
    <location>
        <begin position="517"/>
        <end position="538"/>
    </location>
</feature>
<dbReference type="AlphaFoldDB" id="A0A1T4W6L7"/>
<keyword evidence="1" id="KW-0812">Transmembrane</keyword>
<gene>
    <name evidence="2" type="ORF">SAMN02745178_00032</name>
</gene>
<accession>A0A1T4W6L7</accession>
<feature type="transmembrane region" description="Helical" evidence="1">
    <location>
        <begin position="486"/>
        <end position="505"/>
    </location>
</feature>
<feature type="transmembrane region" description="Helical" evidence="1">
    <location>
        <begin position="352"/>
        <end position="380"/>
    </location>
</feature>
<reference evidence="2 3" key="1">
    <citation type="submission" date="2017-02" db="EMBL/GenBank/DDBJ databases">
        <authorList>
            <person name="Peterson S.W."/>
        </authorList>
    </citation>
    <scope>NUCLEOTIDE SEQUENCE [LARGE SCALE GENOMIC DNA]</scope>
    <source>
        <strain evidence="2 3">ATCC 27749</strain>
    </source>
</reference>
<feature type="transmembrane region" description="Helical" evidence="1">
    <location>
        <begin position="6"/>
        <end position="34"/>
    </location>
</feature>
<feature type="transmembrane region" description="Helical" evidence="1">
    <location>
        <begin position="193"/>
        <end position="213"/>
    </location>
</feature>
<feature type="transmembrane region" description="Helical" evidence="1">
    <location>
        <begin position="81"/>
        <end position="100"/>
    </location>
</feature>
<evidence type="ECO:0000313" key="3">
    <source>
        <dbReference type="Proteomes" id="UP000190286"/>
    </source>
</evidence>
<organism evidence="2 3">
    <name type="scientific">Gemmiger formicilis</name>
    <dbReference type="NCBI Taxonomy" id="745368"/>
    <lineage>
        <taxon>Bacteria</taxon>
        <taxon>Bacillati</taxon>
        <taxon>Bacillota</taxon>
        <taxon>Clostridia</taxon>
        <taxon>Eubacteriales</taxon>
        <taxon>Gemmiger</taxon>
    </lineage>
</organism>
<name>A0A1T4W6L7_9FIRM</name>
<proteinExistence type="predicted"/>
<feature type="transmembrane region" description="Helical" evidence="1">
    <location>
        <begin position="407"/>
        <end position="427"/>
    </location>
</feature>
<feature type="transmembrane region" description="Helical" evidence="1">
    <location>
        <begin position="46"/>
        <end position="69"/>
    </location>
</feature>
<keyword evidence="3" id="KW-1185">Reference proteome</keyword>
<dbReference type="Proteomes" id="UP000190286">
    <property type="component" value="Unassembled WGS sequence"/>
</dbReference>
<feature type="transmembrane region" description="Helical" evidence="1">
    <location>
        <begin position="166"/>
        <end position="187"/>
    </location>
</feature>
<dbReference type="EMBL" id="FUYF01000001">
    <property type="protein sequence ID" value="SKA72903.1"/>
    <property type="molecule type" value="Genomic_DNA"/>
</dbReference>
<evidence type="ECO:0000256" key="1">
    <source>
        <dbReference type="SAM" id="Phobius"/>
    </source>
</evidence>
<feature type="transmembrane region" description="Helical" evidence="1">
    <location>
        <begin position="386"/>
        <end position="402"/>
    </location>
</feature>
<sequence>MVVGVGVAGGFAVECVCAGGGVALAFAGVGGLLGGGGGGGFCRVGGLALSGCGLGVVVPVGAVAVVVVLRRVLVGFGGAGVGQVAGVLVFAVRVGHFFAARFFPYRLCPCQLGFVGLVSVLWSCLFGVVDVLGAVPDLGLRSAVFPGGWGPFAAPLQCFARRARCFFVLLCCLGAGGVFPVVVHTGVVVVCGLLHLFGLFLCLLSVCGGWRLVLCGLWRLVAPGLVAVAPPADLGVALGRRRGSFVVAAEFRGLAGGVFVSRLSLRAAGGCFQCGGFVGGPVFHGPGSFLQRSVWRVADLGVVGGPLPGVVVSFALGEVGEWWCMCGAVLPGLGLCRRGACALSVRVGVVRLVAFGVFGDLLLFFSWQLGLVSCVCYGFLPGRGLAFVAFPVLCCGSVGYLGDWVGLLVLAGLVAVLLLVAVGSLSACGPVGCGSGAFCPPFFRVIRCESGGCGWCVSPCVRCGPCVSLQVFCWWEWLAPDALSRFFVELGGFLSSGWPFGLLLARSVSAAVADDRGYIVASGGLLAGGGVFGCWGFGGFRPPARLLVAGVVWRRGVVGCRCFLLCRSPFCVAPIFL</sequence>
<feature type="transmembrane region" description="Helical" evidence="1">
    <location>
        <begin position="112"/>
        <end position="132"/>
    </location>
</feature>
<protein>
    <submittedName>
        <fullName evidence="2">Uncharacterized protein</fullName>
    </submittedName>
</protein>
<evidence type="ECO:0000313" key="2">
    <source>
        <dbReference type="EMBL" id="SKA72903.1"/>
    </source>
</evidence>